<protein>
    <submittedName>
        <fullName evidence="3">NAD(P)-dependent oxidoreductase</fullName>
    </submittedName>
</protein>
<dbReference type="SUPFAM" id="SSF51735">
    <property type="entry name" value="NAD(P)-binding Rossmann-fold domains"/>
    <property type="match status" value="1"/>
</dbReference>
<proteinExistence type="predicted"/>
<name>A0A4Q9W023_9HYPH</name>
<comment type="caution">
    <text evidence="3">The sequence shown here is derived from an EMBL/GenBank/DDBJ whole genome shotgun (WGS) entry which is preliminary data.</text>
</comment>
<dbReference type="Pfam" id="PF03446">
    <property type="entry name" value="NAD_binding_2"/>
    <property type="match status" value="1"/>
</dbReference>
<sequence>MVMGATAIRLGFVGFGEAAGLFAAGLAAAGIGPLVAVDPAAADSTARQRLLERAGAATVDLAADASRLAAATVVFCLVPAPVDRAATRSAAPHIAPGALWVDFSSTSPEDKRACAAIVAAAGGRYLDAAILGSVPTSGHRVPVIVCGEGAADFAAAFNRFGMAIAPVEGPIGTAAGVKLVRSILAKGLEALWVEALLVARGAGVLDAVLDDFCGFLDARPARATAELLVESHPIHAARRADEVRLSRDIVLAVGIAPTLTDAIVARLEATAATGVADKLAGRPPADLATALAVLAEAGAPRSDDLAIPPPDGPRSSR</sequence>
<evidence type="ECO:0000313" key="4">
    <source>
        <dbReference type="Proteomes" id="UP000292781"/>
    </source>
</evidence>
<evidence type="ECO:0000313" key="3">
    <source>
        <dbReference type="EMBL" id="TBW41283.1"/>
    </source>
</evidence>
<evidence type="ECO:0000259" key="1">
    <source>
        <dbReference type="Pfam" id="PF03446"/>
    </source>
</evidence>
<dbReference type="InterPro" id="IPR006115">
    <property type="entry name" value="6PGDH_NADP-bd"/>
</dbReference>
<dbReference type="GO" id="GO:0050661">
    <property type="term" value="F:NADP binding"/>
    <property type="evidence" value="ECO:0007669"/>
    <property type="project" value="InterPro"/>
</dbReference>
<keyword evidence="4" id="KW-1185">Reference proteome</keyword>
<dbReference type="InterPro" id="IPR008927">
    <property type="entry name" value="6-PGluconate_DH-like_C_sf"/>
</dbReference>
<dbReference type="InterPro" id="IPR036291">
    <property type="entry name" value="NAD(P)-bd_dom_sf"/>
</dbReference>
<organism evidence="3 4">
    <name type="scientific">Siculibacillus lacustris</name>
    <dbReference type="NCBI Taxonomy" id="1549641"/>
    <lineage>
        <taxon>Bacteria</taxon>
        <taxon>Pseudomonadati</taxon>
        <taxon>Pseudomonadota</taxon>
        <taxon>Alphaproteobacteria</taxon>
        <taxon>Hyphomicrobiales</taxon>
        <taxon>Ancalomicrobiaceae</taxon>
        <taxon>Siculibacillus</taxon>
    </lineage>
</organism>
<gene>
    <name evidence="3" type="ORF">EYW49_00730</name>
</gene>
<feature type="domain" description="6-phosphogluconate dehydrogenase NADP-binding" evidence="1">
    <location>
        <begin position="10"/>
        <end position="146"/>
    </location>
</feature>
<dbReference type="Proteomes" id="UP000292781">
    <property type="component" value="Unassembled WGS sequence"/>
</dbReference>
<dbReference type="EMBL" id="SJFN01000001">
    <property type="protein sequence ID" value="TBW41283.1"/>
    <property type="molecule type" value="Genomic_DNA"/>
</dbReference>
<dbReference type="OrthoDB" id="4333at2"/>
<evidence type="ECO:0000259" key="2">
    <source>
        <dbReference type="Pfam" id="PF09130"/>
    </source>
</evidence>
<feature type="domain" description="Phosphogluconate dehydrogenase NAD-binding putative C-terminal" evidence="2">
    <location>
        <begin position="199"/>
        <end position="268"/>
    </location>
</feature>
<reference evidence="3 4" key="1">
    <citation type="submission" date="2019-02" db="EMBL/GenBank/DDBJ databases">
        <title>Siculibacillus lacustris gen. nov., sp. nov., a new rosette-forming bacterium isolated from a freshwater crater lake (Lake St. Ana, Romania).</title>
        <authorList>
            <person name="Felfoldi T."/>
            <person name="Marton Z."/>
            <person name="Szabo A."/>
            <person name="Mentes A."/>
            <person name="Boka K."/>
            <person name="Marialigeti K."/>
            <person name="Mathe I."/>
            <person name="Koncz M."/>
            <person name="Schumann P."/>
            <person name="Toth E."/>
        </authorList>
    </citation>
    <scope>NUCLEOTIDE SEQUENCE [LARGE SCALE GENOMIC DNA]</scope>
    <source>
        <strain evidence="3 4">SA-279</strain>
    </source>
</reference>
<dbReference type="InterPro" id="IPR015814">
    <property type="entry name" value="Pgluconate_DH_NAD-bd_C"/>
</dbReference>
<dbReference type="Pfam" id="PF09130">
    <property type="entry name" value="DUF1932"/>
    <property type="match status" value="1"/>
</dbReference>
<dbReference type="Gene3D" id="3.40.50.720">
    <property type="entry name" value="NAD(P)-binding Rossmann-like Domain"/>
    <property type="match status" value="1"/>
</dbReference>
<dbReference type="Gene3D" id="1.10.1040.10">
    <property type="entry name" value="N-(1-d-carboxylethyl)-l-norvaline Dehydrogenase, domain 2"/>
    <property type="match status" value="1"/>
</dbReference>
<accession>A0A4Q9W023</accession>
<dbReference type="InterPro" id="IPR013328">
    <property type="entry name" value="6PGD_dom2"/>
</dbReference>
<dbReference type="SUPFAM" id="SSF48179">
    <property type="entry name" value="6-phosphogluconate dehydrogenase C-terminal domain-like"/>
    <property type="match status" value="1"/>
</dbReference>
<dbReference type="AlphaFoldDB" id="A0A4Q9W023"/>